<dbReference type="SUPFAM" id="SSF53448">
    <property type="entry name" value="Nucleotide-diphospho-sugar transferases"/>
    <property type="match status" value="1"/>
</dbReference>
<accession>A0A6C0DIW3</accession>
<evidence type="ECO:0000259" key="1">
    <source>
        <dbReference type="Pfam" id="PF00535"/>
    </source>
</evidence>
<proteinExistence type="predicted"/>
<reference evidence="2" key="1">
    <citation type="journal article" date="2020" name="Nature">
        <title>Giant virus diversity and host interactions through global metagenomics.</title>
        <authorList>
            <person name="Schulz F."/>
            <person name="Roux S."/>
            <person name="Paez-Espino D."/>
            <person name="Jungbluth S."/>
            <person name="Walsh D.A."/>
            <person name="Denef V.J."/>
            <person name="McMahon K.D."/>
            <person name="Konstantinidis K.T."/>
            <person name="Eloe-Fadrosh E.A."/>
            <person name="Kyrpides N.C."/>
            <person name="Woyke T."/>
        </authorList>
    </citation>
    <scope>NUCLEOTIDE SEQUENCE</scope>
    <source>
        <strain evidence="2">GVMAG-M-3300023174-176</strain>
    </source>
</reference>
<dbReference type="PANTHER" id="PTHR43630">
    <property type="entry name" value="POLY-BETA-1,6-N-ACETYL-D-GLUCOSAMINE SYNTHASE"/>
    <property type="match status" value="1"/>
</dbReference>
<dbReference type="InterPro" id="IPR011990">
    <property type="entry name" value="TPR-like_helical_dom_sf"/>
</dbReference>
<name>A0A6C0DIW3_9ZZZZ</name>
<dbReference type="AlphaFoldDB" id="A0A6C0DIW3"/>
<dbReference type="Gene3D" id="1.25.40.10">
    <property type="entry name" value="Tetratricopeptide repeat domain"/>
    <property type="match status" value="1"/>
</dbReference>
<dbReference type="EMBL" id="MN739613">
    <property type="protein sequence ID" value="QHT15859.1"/>
    <property type="molecule type" value="Genomic_DNA"/>
</dbReference>
<evidence type="ECO:0000313" key="2">
    <source>
        <dbReference type="EMBL" id="QHT15859.1"/>
    </source>
</evidence>
<organism evidence="2">
    <name type="scientific">viral metagenome</name>
    <dbReference type="NCBI Taxonomy" id="1070528"/>
    <lineage>
        <taxon>unclassified sequences</taxon>
        <taxon>metagenomes</taxon>
        <taxon>organismal metagenomes</taxon>
    </lineage>
</organism>
<dbReference type="Gene3D" id="3.90.550.10">
    <property type="entry name" value="Spore Coat Polysaccharide Biosynthesis Protein SpsA, Chain A"/>
    <property type="match status" value="1"/>
</dbReference>
<dbReference type="PANTHER" id="PTHR43630:SF2">
    <property type="entry name" value="GLYCOSYLTRANSFERASE"/>
    <property type="match status" value="1"/>
</dbReference>
<feature type="domain" description="Glycosyltransferase 2-like" evidence="1">
    <location>
        <begin position="20"/>
        <end position="112"/>
    </location>
</feature>
<sequence length="664" mass="77099">MSTIVFADRDQVRIILLLMIKNESRIIRRSIQSALSVADAICVSDTGSTDGTVELLQAFYPTLPVPCKTYTHPWTNFGINRSKSFNDAKQFCYELDWEPSKTYVLALDADMELVIEPTFCKQTDLTLKGYSLIQKAGSLHYANMRLMRLDQPWKCTGATHEYWDGPMEGTIPESKLWINDKNDGGCKADKYTRDLQMLQDELKEQPTNQRTHFYLAQTLKCLGRHEESIEFYKKRIELGGWYEEVWFSYYMIVQQYLNTGKPEEAELWALKGQKYNNYRAESLYHLVKHFRVIGQQWKAMHYYYEAKKIKKPGVALFLESEIYDHLLDYEYTILQYYVNTADRKEGLRSSMKYLMKPESQPLLENVFSNLEFYVQPLPGTPTVLPFPSSDPFKPSSCSVTRLNSQLIMNARYVNYHTSNQGVYTARDPENIVRTENLAVTDLTQAPQIQYMSSDLPVYPTNILGLEDVRLFTHSNQLFYTAATKSSTPDTNYHIVLGSYDISRNQMTNTRILDHPVRKPCEKNWLLLDHNNKQTVLYNWYPLEILTVDSSSTTLQPLTTYQTNPYFQKLRGSANPVLHNEKVWCLTHVVKHGTPRKYYHHFVILNKDTLKPELISTPFYFQTHGIEYCIGFDIQGSNATFYYSTWDADPRSLSISLAAFEFIPV</sequence>
<protein>
    <recommendedName>
        <fullName evidence="1">Glycosyltransferase 2-like domain-containing protein</fullName>
    </recommendedName>
</protein>
<dbReference type="InterPro" id="IPR001173">
    <property type="entry name" value="Glyco_trans_2-like"/>
</dbReference>
<dbReference type="Pfam" id="PF00535">
    <property type="entry name" value="Glycos_transf_2"/>
    <property type="match status" value="1"/>
</dbReference>
<dbReference type="InterPro" id="IPR029044">
    <property type="entry name" value="Nucleotide-diphossugar_trans"/>
</dbReference>
<dbReference type="SUPFAM" id="SSF48452">
    <property type="entry name" value="TPR-like"/>
    <property type="match status" value="1"/>
</dbReference>